<dbReference type="OrthoDB" id="2298477at2"/>
<name>A0A140LE92_9FIRM</name>
<sequence length="126" mass="15150">MAWICDEDEVKDFLRRLHSILKSGDEKTTLVIVKENRPGDKTSKFMRQYNITSRIIYEELLKLDITNYSYTDYDDNPRYNGETVWIFGQIFEDIEVYIKLKIRDGRRTVVCLSFHEAEYDLDYPYL</sequence>
<dbReference type="InParanoid" id="A0A140LE92"/>
<accession>A0A140LE92</accession>
<proteinExistence type="predicted"/>
<reference evidence="1 2" key="1">
    <citation type="submission" date="2015-12" db="EMBL/GenBank/DDBJ databases">
        <title>Draft genome sequnece of Fervidicola ferrireducens strain Y170.</title>
        <authorList>
            <person name="Patel B.K."/>
        </authorList>
    </citation>
    <scope>NUCLEOTIDE SEQUENCE [LARGE SCALE GENOMIC DNA]</scope>
    <source>
        <strain evidence="1 2">Y170</strain>
    </source>
</reference>
<organism evidence="1 2">
    <name type="scientific">Fervidicola ferrireducens</name>
    <dbReference type="NCBI Taxonomy" id="520764"/>
    <lineage>
        <taxon>Bacteria</taxon>
        <taxon>Bacillati</taxon>
        <taxon>Bacillota</taxon>
        <taxon>Clostridia</taxon>
        <taxon>Thermosediminibacterales</taxon>
        <taxon>Thermosediminibacteraceae</taxon>
        <taxon>Fervidicola</taxon>
    </lineage>
</organism>
<dbReference type="RefSeq" id="WP_066350948.1">
    <property type="nucleotide sequence ID" value="NZ_LOED01000001.1"/>
</dbReference>
<evidence type="ECO:0000313" key="2">
    <source>
        <dbReference type="Proteomes" id="UP000070427"/>
    </source>
</evidence>
<evidence type="ECO:0000313" key="1">
    <source>
        <dbReference type="EMBL" id="KXG78867.1"/>
    </source>
</evidence>
<gene>
    <name evidence="1" type="ORF">AN618_02050</name>
</gene>
<protein>
    <recommendedName>
        <fullName evidence="3">Toxin</fullName>
    </recommendedName>
</protein>
<dbReference type="EMBL" id="LOED01000001">
    <property type="protein sequence ID" value="KXG78867.1"/>
    <property type="molecule type" value="Genomic_DNA"/>
</dbReference>
<evidence type="ECO:0008006" key="3">
    <source>
        <dbReference type="Google" id="ProtNLM"/>
    </source>
</evidence>
<dbReference type="AlphaFoldDB" id="A0A140LE92"/>
<keyword evidence="2" id="KW-1185">Reference proteome</keyword>
<comment type="caution">
    <text evidence="1">The sequence shown here is derived from an EMBL/GenBank/DDBJ whole genome shotgun (WGS) entry which is preliminary data.</text>
</comment>
<dbReference type="Proteomes" id="UP000070427">
    <property type="component" value="Unassembled WGS sequence"/>
</dbReference>